<dbReference type="InterPro" id="IPR029016">
    <property type="entry name" value="GAF-like_dom_sf"/>
</dbReference>
<dbReference type="InterPro" id="IPR000160">
    <property type="entry name" value="GGDEF_dom"/>
</dbReference>
<dbReference type="EMBL" id="SKFG01000003">
    <property type="protein sequence ID" value="TCZ79450.1"/>
    <property type="molecule type" value="Genomic_DNA"/>
</dbReference>
<name>A0A4R4EJL0_9BACL</name>
<dbReference type="OrthoDB" id="9759607at2"/>
<dbReference type="RefSeq" id="WP_132417108.1">
    <property type="nucleotide sequence ID" value="NZ_SKFG01000003.1"/>
</dbReference>
<dbReference type="GO" id="GO:1902201">
    <property type="term" value="P:negative regulation of bacterial-type flagellum-dependent cell motility"/>
    <property type="evidence" value="ECO:0007669"/>
    <property type="project" value="TreeGrafter"/>
</dbReference>
<dbReference type="SMART" id="SM00267">
    <property type="entry name" value="GGDEF"/>
    <property type="match status" value="1"/>
</dbReference>
<keyword evidence="3" id="KW-1185">Reference proteome</keyword>
<reference evidence="2 3" key="1">
    <citation type="submission" date="2019-03" db="EMBL/GenBank/DDBJ databases">
        <authorList>
            <person name="Kim M.K.M."/>
        </authorList>
    </citation>
    <scope>NUCLEOTIDE SEQUENCE [LARGE SCALE GENOMIC DNA]</scope>
    <source>
        <strain evidence="2 3">18JY21-1</strain>
    </source>
</reference>
<dbReference type="Pfam" id="PF00990">
    <property type="entry name" value="GGDEF"/>
    <property type="match status" value="1"/>
</dbReference>
<sequence>MSQCRELLSQHNLGLGPDLVNTTAYVLRLSSATWEAETQFIEALRTCLTSELTAKGPTFDSLNGSYVLFDSNKKVLISRTTPSHELLIPPVGSSWADQEIGINPISECFASRTSLCCDFTLKSTNTTYKMAAIPVFLGSGEWLGVFAFIGDLEQNQLDIDYLLYFYTIGLSWFSESSMKVEVELARAFERDIKKQEMLILSAKRLHALIDTDSVLMEVVNNVKAVFPYVKMEVFLSQDYQSSNELIKPLDFQGKENRACTRAFMDGQIVVERSLSASSNIKVAVPLSGKQGVYGVLSIECEEDFFEQRDIEFISMIADFGGASLENAKLYEQSYMLINELRLINEITQRLNQSLSLNEIFGFVSSELVEIFGAEYFCILQKDKDSDKLTVQASNLPEMFQEVCSIHSGFSGVMYSTKEPVIISDYWVNPKVKSRLMELTNSRSLIASPIIVKEEVMGMILVVHQKPNFFSYDNYKLLQMLSGHIGLAMTNASLHSEVKRMVITDNLTGLHVRHVLDEQINISQKKDFCGSFILIDIDNFKSVNDTYGHQVGDQILVQVSSIIKNSIREHDIAARWGGEELAVYFPQINKEQSLRIADRIRTKVMKETSPLVTISCGVSDWNWEDDNISVESLFYRADMALYLAKNSGKNQIIVDAAKE</sequence>
<evidence type="ECO:0000259" key="1">
    <source>
        <dbReference type="PROSITE" id="PS50887"/>
    </source>
</evidence>
<dbReference type="PROSITE" id="PS50887">
    <property type="entry name" value="GGDEF"/>
    <property type="match status" value="1"/>
</dbReference>
<dbReference type="SMART" id="SM00065">
    <property type="entry name" value="GAF"/>
    <property type="match status" value="1"/>
</dbReference>
<comment type="caution">
    <text evidence="2">The sequence shown here is derived from an EMBL/GenBank/DDBJ whole genome shotgun (WGS) entry which is preliminary data.</text>
</comment>
<gene>
    <name evidence="2" type="ORF">E0485_06210</name>
</gene>
<accession>A0A4R4EJL0</accession>
<dbReference type="SUPFAM" id="SSF55073">
    <property type="entry name" value="Nucleotide cyclase"/>
    <property type="match status" value="1"/>
</dbReference>
<dbReference type="Pfam" id="PF13185">
    <property type="entry name" value="GAF_2"/>
    <property type="match status" value="1"/>
</dbReference>
<dbReference type="Gene3D" id="3.30.450.40">
    <property type="match status" value="2"/>
</dbReference>
<dbReference type="GO" id="GO:0052621">
    <property type="term" value="F:diguanylate cyclase activity"/>
    <property type="evidence" value="ECO:0007669"/>
    <property type="project" value="TreeGrafter"/>
</dbReference>
<evidence type="ECO:0000313" key="2">
    <source>
        <dbReference type="EMBL" id="TCZ79450.1"/>
    </source>
</evidence>
<dbReference type="InterPro" id="IPR043128">
    <property type="entry name" value="Rev_trsase/Diguanyl_cyclase"/>
</dbReference>
<evidence type="ECO:0000313" key="3">
    <source>
        <dbReference type="Proteomes" id="UP000295418"/>
    </source>
</evidence>
<dbReference type="AlphaFoldDB" id="A0A4R4EJL0"/>
<dbReference type="PANTHER" id="PTHR45138:SF9">
    <property type="entry name" value="DIGUANYLATE CYCLASE DGCM-RELATED"/>
    <property type="match status" value="1"/>
</dbReference>
<dbReference type="InterPro" id="IPR050469">
    <property type="entry name" value="Diguanylate_Cyclase"/>
</dbReference>
<dbReference type="Gene3D" id="3.30.70.270">
    <property type="match status" value="1"/>
</dbReference>
<feature type="domain" description="GGDEF" evidence="1">
    <location>
        <begin position="527"/>
        <end position="656"/>
    </location>
</feature>
<organism evidence="2 3">
    <name type="scientific">Paenibacillus albiflavus</name>
    <dbReference type="NCBI Taxonomy" id="2545760"/>
    <lineage>
        <taxon>Bacteria</taxon>
        <taxon>Bacillati</taxon>
        <taxon>Bacillota</taxon>
        <taxon>Bacilli</taxon>
        <taxon>Bacillales</taxon>
        <taxon>Paenibacillaceae</taxon>
        <taxon>Paenibacillus</taxon>
    </lineage>
</organism>
<dbReference type="PANTHER" id="PTHR45138">
    <property type="entry name" value="REGULATORY COMPONENTS OF SENSORY TRANSDUCTION SYSTEM"/>
    <property type="match status" value="1"/>
</dbReference>
<dbReference type="InterPro" id="IPR003018">
    <property type="entry name" value="GAF"/>
</dbReference>
<proteinExistence type="predicted"/>
<dbReference type="GO" id="GO:0005886">
    <property type="term" value="C:plasma membrane"/>
    <property type="evidence" value="ECO:0007669"/>
    <property type="project" value="TreeGrafter"/>
</dbReference>
<dbReference type="NCBIfam" id="TIGR00254">
    <property type="entry name" value="GGDEF"/>
    <property type="match status" value="1"/>
</dbReference>
<dbReference type="SUPFAM" id="SSF55781">
    <property type="entry name" value="GAF domain-like"/>
    <property type="match status" value="2"/>
</dbReference>
<dbReference type="CDD" id="cd01949">
    <property type="entry name" value="GGDEF"/>
    <property type="match status" value="1"/>
</dbReference>
<dbReference type="Proteomes" id="UP000295418">
    <property type="component" value="Unassembled WGS sequence"/>
</dbReference>
<protein>
    <submittedName>
        <fullName evidence="2">Diguanylate cyclase</fullName>
    </submittedName>
</protein>
<dbReference type="GO" id="GO:0043709">
    <property type="term" value="P:cell adhesion involved in single-species biofilm formation"/>
    <property type="evidence" value="ECO:0007669"/>
    <property type="project" value="TreeGrafter"/>
</dbReference>
<dbReference type="FunFam" id="3.30.70.270:FF:000001">
    <property type="entry name" value="Diguanylate cyclase domain protein"/>
    <property type="match status" value="1"/>
</dbReference>
<dbReference type="InterPro" id="IPR029787">
    <property type="entry name" value="Nucleotide_cyclase"/>
</dbReference>